<dbReference type="InterPro" id="IPR015424">
    <property type="entry name" value="PyrdxlP-dep_Trfase"/>
</dbReference>
<dbReference type="Pfam" id="PF01276">
    <property type="entry name" value="OKR_DC_1"/>
    <property type="match status" value="1"/>
</dbReference>
<dbReference type="Proteomes" id="UP001501495">
    <property type="component" value="Unassembled WGS sequence"/>
</dbReference>
<gene>
    <name evidence="4" type="ORF">GCM10022215_02940</name>
</gene>
<dbReference type="PANTHER" id="PTHR43277:SF4">
    <property type="entry name" value="ARGININE DECARBOXYLASE"/>
    <property type="match status" value="1"/>
</dbReference>
<evidence type="ECO:0000256" key="1">
    <source>
        <dbReference type="ARBA" id="ARBA00001933"/>
    </source>
</evidence>
<comment type="cofactor">
    <cofactor evidence="1">
        <name>pyridoxal 5'-phosphate</name>
        <dbReference type="ChEBI" id="CHEBI:597326"/>
    </cofactor>
</comment>
<comment type="caution">
    <text evidence="4">The sequence shown here is derived from an EMBL/GenBank/DDBJ whole genome shotgun (WGS) entry which is preliminary data.</text>
</comment>
<dbReference type="PANTHER" id="PTHR43277">
    <property type="entry name" value="ARGININE DECARBOXYLASE"/>
    <property type="match status" value="1"/>
</dbReference>
<evidence type="ECO:0000256" key="2">
    <source>
        <dbReference type="ARBA" id="ARBA00022898"/>
    </source>
</evidence>
<evidence type="ECO:0000259" key="3">
    <source>
        <dbReference type="Pfam" id="PF01276"/>
    </source>
</evidence>
<dbReference type="InterPro" id="IPR015421">
    <property type="entry name" value="PyrdxlP-dep_Trfase_major"/>
</dbReference>
<keyword evidence="2" id="KW-0663">Pyridoxal phosphate</keyword>
<protein>
    <recommendedName>
        <fullName evidence="3">Orn/Lys/Arg decarboxylases family 1 pyridoxal-P attachment site domain-containing protein</fullName>
    </recommendedName>
</protein>
<dbReference type="RefSeq" id="WP_344731412.1">
    <property type="nucleotide sequence ID" value="NZ_BAAAZH010000001.1"/>
</dbReference>
<feature type="domain" description="Orn/Lys/Arg decarboxylases family 1 pyridoxal-P attachment site" evidence="3">
    <location>
        <begin position="52"/>
        <end position="334"/>
    </location>
</feature>
<reference evidence="5" key="1">
    <citation type="journal article" date="2019" name="Int. J. Syst. Evol. Microbiol.">
        <title>The Global Catalogue of Microorganisms (GCM) 10K type strain sequencing project: providing services to taxonomists for standard genome sequencing and annotation.</title>
        <authorList>
            <consortium name="The Broad Institute Genomics Platform"/>
            <consortium name="The Broad Institute Genome Sequencing Center for Infectious Disease"/>
            <person name="Wu L."/>
            <person name="Ma J."/>
        </authorList>
    </citation>
    <scope>NUCLEOTIDE SEQUENCE [LARGE SCALE GENOMIC DNA]</scope>
    <source>
        <strain evidence="5">JCM 16703</strain>
    </source>
</reference>
<dbReference type="EMBL" id="BAAAZH010000001">
    <property type="protein sequence ID" value="GAA4108918.1"/>
    <property type="molecule type" value="Genomic_DNA"/>
</dbReference>
<dbReference type="Gene3D" id="3.40.640.10">
    <property type="entry name" value="Type I PLP-dependent aspartate aminotransferase-like (Major domain)"/>
    <property type="match status" value="1"/>
</dbReference>
<sequence>MWTTAQRRRLTETPYADALEHHAGAGIANFHALPVGSLAHAPDPETSAHAEQARRLFGSRLLATQVTLGSPELDSFFRAHRSLARSRRLTAEAFGADDTHYVTTGTTGANQIALEALRVHGARVLVDRSMHQSVHFALDRLGAEVHYAPTAPADAEHGVITALRQARADGVAYDVIVIGVSAYDGTLVQMRRFLAALHELTATTGCRVLVDEAWTAIHAFHPVLRRNAAVPCIREALDDHPDWPASFLVTQSTHKSMLALRQGSYVHVIGPESLRADVDAAVYRVHTTSPSLPIVASLDIARAHAVAEGERLVDRALVLADRVRDLARTTPGIELHQPVAAGGAYQLDPMKVHLDLGSPERARLARRELFDEYGIVVSRQDGPTLLFTLHIGVTPEQVDTLVEAITTLYGASPTPLAGCLEGRYVIAYPPGIPLQVPGEHLSAPPEQRAGEELYTTF</sequence>
<evidence type="ECO:0000313" key="4">
    <source>
        <dbReference type="EMBL" id="GAA4108918.1"/>
    </source>
</evidence>
<dbReference type="InterPro" id="IPR000310">
    <property type="entry name" value="Orn/Lys/Arg_deCO2ase_major_dom"/>
</dbReference>
<organism evidence="4 5">
    <name type="scientific">Nocardioides fonticola</name>
    <dbReference type="NCBI Taxonomy" id="450363"/>
    <lineage>
        <taxon>Bacteria</taxon>
        <taxon>Bacillati</taxon>
        <taxon>Actinomycetota</taxon>
        <taxon>Actinomycetes</taxon>
        <taxon>Propionibacteriales</taxon>
        <taxon>Nocardioidaceae</taxon>
        <taxon>Nocardioides</taxon>
    </lineage>
</organism>
<evidence type="ECO:0000313" key="5">
    <source>
        <dbReference type="Proteomes" id="UP001501495"/>
    </source>
</evidence>
<keyword evidence="5" id="KW-1185">Reference proteome</keyword>
<accession>A0ABP7XAQ7</accession>
<dbReference type="InterPro" id="IPR052357">
    <property type="entry name" value="Orn_Lys_Arg_decarboxylase-I"/>
</dbReference>
<proteinExistence type="predicted"/>
<name>A0ABP7XAQ7_9ACTN</name>
<dbReference type="SUPFAM" id="SSF53383">
    <property type="entry name" value="PLP-dependent transferases"/>
    <property type="match status" value="1"/>
</dbReference>